<proteinExistence type="predicted"/>
<evidence type="ECO:0000256" key="2">
    <source>
        <dbReference type="ARBA" id="ARBA00022723"/>
    </source>
</evidence>
<feature type="domain" description="C2H2-type" evidence="7">
    <location>
        <begin position="152"/>
        <end position="172"/>
    </location>
</feature>
<comment type="subcellular location">
    <subcellularLocation>
        <location evidence="1">Nucleus</location>
    </subcellularLocation>
</comment>
<organism evidence="8 9">
    <name type="scientific">Orbilia javanica</name>
    <dbReference type="NCBI Taxonomy" id="47235"/>
    <lineage>
        <taxon>Eukaryota</taxon>
        <taxon>Fungi</taxon>
        <taxon>Dikarya</taxon>
        <taxon>Ascomycota</taxon>
        <taxon>Pezizomycotina</taxon>
        <taxon>Orbiliomycetes</taxon>
        <taxon>Orbiliales</taxon>
        <taxon>Orbiliaceae</taxon>
        <taxon>Orbilia</taxon>
    </lineage>
</organism>
<dbReference type="EMBL" id="JAVHNR010000007">
    <property type="protein sequence ID" value="KAK6337041.1"/>
    <property type="molecule type" value="Genomic_DNA"/>
</dbReference>
<evidence type="ECO:0000313" key="9">
    <source>
        <dbReference type="Proteomes" id="UP001313282"/>
    </source>
</evidence>
<comment type="caution">
    <text evidence="8">The sequence shown here is derived from an EMBL/GenBank/DDBJ whole genome shotgun (WGS) entry which is preliminary data.</text>
</comment>
<dbReference type="GO" id="GO:0008270">
    <property type="term" value="F:zinc ion binding"/>
    <property type="evidence" value="ECO:0007669"/>
    <property type="project" value="UniProtKB-KW"/>
</dbReference>
<dbReference type="InterPro" id="IPR013087">
    <property type="entry name" value="Znf_C2H2_type"/>
</dbReference>
<keyword evidence="2" id="KW-0479">Metal-binding</keyword>
<keyword evidence="6" id="KW-0539">Nucleus</keyword>
<dbReference type="GO" id="GO:0005634">
    <property type="term" value="C:nucleus"/>
    <property type="evidence" value="ECO:0007669"/>
    <property type="project" value="UniProtKB-SubCell"/>
</dbReference>
<dbReference type="Proteomes" id="UP001313282">
    <property type="component" value="Unassembled WGS sequence"/>
</dbReference>
<accession>A0AAN8MU24</accession>
<dbReference type="GO" id="GO:0000978">
    <property type="term" value="F:RNA polymerase II cis-regulatory region sequence-specific DNA binding"/>
    <property type="evidence" value="ECO:0007669"/>
    <property type="project" value="TreeGrafter"/>
</dbReference>
<evidence type="ECO:0000313" key="8">
    <source>
        <dbReference type="EMBL" id="KAK6337041.1"/>
    </source>
</evidence>
<dbReference type="PANTHER" id="PTHR24388">
    <property type="entry name" value="ZINC FINGER PROTEIN"/>
    <property type="match status" value="1"/>
</dbReference>
<feature type="domain" description="C2H2-type" evidence="7">
    <location>
        <begin position="3"/>
        <end position="28"/>
    </location>
</feature>
<evidence type="ECO:0000256" key="4">
    <source>
        <dbReference type="ARBA" id="ARBA00022771"/>
    </source>
</evidence>
<reference evidence="8 9" key="1">
    <citation type="submission" date="2019-10" db="EMBL/GenBank/DDBJ databases">
        <authorList>
            <person name="Palmer J.M."/>
        </authorList>
    </citation>
    <scope>NUCLEOTIDE SEQUENCE [LARGE SCALE GENOMIC DNA]</scope>
    <source>
        <strain evidence="8 9">TWF718</strain>
    </source>
</reference>
<dbReference type="SMART" id="SM00355">
    <property type="entry name" value="ZnF_C2H2"/>
    <property type="match status" value="4"/>
</dbReference>
<dbReference type="GO" id="GO:0000981">
    <property type="term" value="F:DNA-binding transcription factor activity, RNA polymerase II-specific"/>
    <property type="evidence" value="ECO:0007669"/>
    <property type="project" value="TreeGrafter"/>
</dbReference>
<dbReference type="Gene3D" id="3.30.160.60">
    <property type="entry name" value="Classic Zinc Finger"/>
    <property type="match status" value="1"/>
</dbReference>
<keyword evidence="3" id="KW-0677">Repeat</keyword>
<sequence>MGSYCDRCQRPFVHNRAYRDHISKSPNHNLCFVCNVDFRYLADKEEHEKDQHNACPDCQETFTEHTCFCDKTFASPSGLLLHIEDGGCSKYSGHEMMHLISINVRRQENRYHAGGNVCITKKSGFITDPVTALGREYDDHEVIAYDRRSSKYVCQYCLRDFGSVRSLERHLTDAPSNSGSIQYICDGCESEFDYPSGLCQHYESDCC</sequence>
<keyword evidence="4" id="KW-0863">Zinc-finger</keyword>
<gene>
    <name evidence="8" type="ORF">TWF718_009827</name>
</gene>
<keyword evidence="9" id="KW-1185">Reference proteome</keyword>
<evidence type="ECO:0000256" key="5">
    <source>
        <dbReference type="ARBA" id="ARBA00022833"/>
    </source>
</evidence>
<dbReference type="InterPro" id="IPR050527">
    <property type="entry name" value="Snail/Krueppel_Znf"/>
</dbReference>
<evidence type="ECO:0000256" key="6">
    <source>
        <dbReference type="ARBA" id="ARBA00023242"/>
    </source>
</evidence>
<evidence type="ECO:0000259" key="7">
    <source>
        <dbReference type="SMART" id="SM00355"/>
    </source>
</evidence>
<dbReference type="PANTHER" id="PTHR24388:SF54">
    <property type="entry name" value="PROTEIN ESCARGOT"/>
    <property type="match status" value="1"/>
</dbReference>
<dbReference type="AlphaFoldDB" id="A0AAN8MU24"/>
<evidence type="ECO:0000256" key="1">
    <source>
        <dbReference type="ARBA" id="ARBA00004123"/>
    </source>
</evidence>
<feature type="domain" description="C2H2-type" evidence="7">
    <location>
        <begin position="29"/>
        <end position="52"/>
    </location>
</feature>
<name>A0AAN8MU24_9PEZI</name>
<feature type="domain" description="C2H2-type" evidence="7">
    <location>
        <begin position="183"/>
        <end position="203"/>
    </location>
</feature>
<evidence type="ECO:0000256" key="3">
    <source>
        <dbReference type="ARBA" id="ARBA00022737"/>
    </source>
</evidence>
<protein>
    <recommendedName>
        <fullName evidence="7">C2H2-type domain-containing protein</fullName>
    </recommendedName>
</protein>
<keyword evidence="5" id="KW-0862">Zinc</keyword>